<dbReference type="OrthoDB" id="5809921at2"/>
<dbReference type="PANTHER" id="PTHR38435:SF1">
    <property type="entry name" value="DUF871 DOMAIN-CONTAINING PROTEIN"/>
    <property type="match status" value="1"/>
</dbReference>
<gene>
    <name evidence="3" type="ORF">CBF27_12555</name>
</gene>
<keyword evidence="4" id="KW-1185">Reference proteome</keyword>
<dbReference type="InterPro" id="IPR043797">
    <property type="entry name" value="MupG_N"/>
</dbReference>
<evidence type="ECO:0008006" key="5">
    <source>
        <dbReference type="Google" id="ProtNLM"/>
    </source>
</evidence>
<organism evidence="3 4">
    <name type="scientific">Vagococcus acidifermentans</name>
    <dbReference type="NCBI Taxonomy" id="564710"/>
    <lineage>
        <taxon>Bacteria</taxon>
        <taxon>Bacillati</taxon>
        <taxon>Bacillota</taxon>
        <taxon>Bacilli</taxon>
        <taxon>Lactobacillales</taxon>
        <taxon>Enterococcaceae</taxon>
        <taxon>Vagococcus</taxon>
    </lineage>
</organism>
<protein>
    <recommendedName>
        <fullName evidence="5">PTS-associated protein</fullName>
    </recommendedName>
</protein>
<feature type="domain" description="6-phospho-N-acetylmuramidase C-terminal" evidence="1">
    <location>
        <begin position="247"/>
        <end position="359"/>
    </location>
</feature>
<dbReference type="Gene3D" id="3.20.20.70">
    <property type="entry name" value="Aldolase class I"/>
    <property type="match status" value="1"/>
</dbReference>
<proteinExistence type="predicted"/>
<dbReference type="Pfam" id="PF19200">
    <property type="entry name" value="MupG_N"/>
    <property type="match status" value="1"/>
</dbReference>
<evidence type="ECO:0000313" key="3">
    <source>
        <dbReference type="EMBL" id="RSU09533.1"/>
    </source>
</evidence>
<dbReference type="InterPro" id="IPR008589">
    <property type="entry name" value="MupG"/>
</dbReference>
<dbReference type="AlphaFoldDB" id="A0A430ANI3"/>
<evidence type="ECO:0000259" key="2">
    <source>
        <dbReference type="Pfam" id="PF19200"/>
    </source>
</evidence>
<evidence type="ECO:0000259" key="1">
    <source>
        <dbReference type="Pfam" id="PF05913"/>
    </source>
</evidence>
<sequence length="360" mass="41067">MKRRIGLSLYPDSSDFEKDKVYLEKAGKLGFSRVFMSMLEIGDDKEAVFRKFSRVIGYAKELGFEVALDIAPGIFDALGISYDDLRYFAELGADGLRLDVAFDSSKEALLSFNPYGLFIELNMSNDVAYLDNILTYQPNRPFIYGCHNFYPQKGTALPLDFFISCSERFKKEGIRTAAFVNSQAGKLGPWDINDGLPTLEIHRTLPIDVQAKHLFATNLIDDVIIGNAYASDEELRALSEVNRYQVDFRIEVSAGINDVERDILFDNQHVRRGDITARMIRSTAVRKIYENRENPPHDNQGEFTRGDIVIGNDLFGKYKNELQIVLEAHTDERKNKVGRICDAELLLLDYINPWSKFLFH</sequence>
<dbReference type="SUPFAM" id="SSF51445">
    <property type="entry name" value="(Trans)glycosidases"/>
    <property type="match status" value="1"/>
</dbReference>
<dbReference type="InterPro" id="IPR013785">
    <property type="entry name" value="Aldolase_TIM"/>
</dbReference>
<dbReference type="InterPro" id="IPR043894">
    <property type="entry name" value="MupG_C"/>
</dbReference>
<dbReference type="PANTHER" id="PTHR38435">
    <property type="match status" value="1"/>
</dbReference>
<evidence type="ECO:0000313" key="4">
    <source>
        <dbReference type="Proteomes" id="UP000286773"/>
    </source>
</evidence>
<name>A0A430ANI3_9ENTE</name>
<dbReference type="InterPro" id="IPR017853">
    <property type="entry name" value="GH"/>
</dbReference>
<dbReference type="EMBL" id="NGKC01000018">
    <property type="protein sequence ID" value="RSU09533.1"/>
    <property type="molecule type" value="Genomic_DNA"/>
</dbReference>
<reference evidence="3 4" key="1">
    <citation type="submission" date="2017-05" db="EMBL/GenBank/DDBJ databases">
        <title>Vagococcus spp. assemblies.</title>
        <authorList>
            <person name="Gulvik C.A."/>
        </authorList>
    </citation>
    <scope>NUCLEOTIDE SEQUENCE [LARGE SCALE GENOMIC DNA]</scope>
    <source>
        <strain evidence="3 4">LMG 24798</strain>
    </source>
</reference>
<dbReference type="InterPro" id="IPR029000">
    <property type="entry name" value="Cyclophilin-like_dom_sf"/>
</dbReference>
<comment type="caution">
    <text evidence="3">The sequence shown here is derived from an EMBL/GenBank/DDBJ whole genome shotgun (WGS) entry which is preliminary data.</text>
</comment>
<feature type="domain" description="6-phospho-N-acetylmuramidase N-terminal" evidence="2">
    <location>
        <begin position="5"/>
        <end position="239"/>
    </location>
</feature>
<dbReference type="Gene3D" id="2.40.100.10">
    <property type="entry name" value="Cyclophilin-like"/>
    <property type="match status" value="1"/>
</dbReference>
<dbReference type="Proteomes" id="UP000286773">
    <property type="component" value="Unassembled WGS sequence"/>
</dbReference>
<dbReference type="Pfam" id="PF05913">
    <property type="entry name" value="MupG_C"/>
    <property type="match status" value="1"/>
</dbReference>
<dbReference type="SUPFAM" id="SSF50891">
    <property type="entry name" value="Cyclophilin-like"/>
    <property type="match status" value="1"/>
</dbReference>
<dbReference type="RefSeq" id="WP_126814842.1">
    <property type="nucleotide sequence ID" value="NZ_NGKC01000018.1"/>
</dbReference>
<accession>A0A430ANI3</accession>